<evidence type="ECO:0000256" key="8">
    <source>
        <dbReference type="ARBA" id="ARBA00022844"/>
    </source>
</evidence>
<keyword evidence="7" id="KW-1161">Viral attachment to host cell</keyword>
<dbReference type="Proteomes" id="UP000138660">
    <property type="component" value="Segment"/>
</dbReference>
<dbReference type="Pfam" id="PF00608">
    <property type="entry name" value="Adeno_shaft"/>
    <property type="match status" value="5"/>
</dbReference>
<organism evidence="14 16">
    <name type="scientific">Duck adenovirus 1</name>
    <name type="common">DAdV-1</name>
    <dbReference type="NCBI Taxonomy" id="130329"/>
    <lineage>
        <taxon>Viruses</taxon>
        <taxon>Varidnaviria</taxon>
        <taxon>Bamfordvirae</taxon>
        <taxon>Preplasmiviricota</taxon>
        <taxon>Polisuviricotina</taxon>
        <taxon>Pharingeaviricetes</taxon>
        <taxon>Rowavirales</taxon>
        <taxon>Adenoviridae</taxon>
        <taxon>Barthadenovirus</taxon>
        <taxon>Barthadenovirus galloanserae</taxon>
        <taxon>Duck atadenovirus A</taxon>
    </lineage>
</organism>
<keyword evidence="9" id="KW-0426">Late protein</keyword>
<protein>
    <submittedName>
        <fullName evidence="14">Fiber protein</fullName>
    </submittedName>
</protein>
<keyword evidence="4" id="KW-0167">Capsid protein</keyword>
<evidence type="ECO:0000313" key="14">
    <source>
        <dbReference type="EMBL" id="AJA72426.1"/>
    </source>
</evidence>
<evidence type="ECO:0000256" key="3">
    <source>
        <dbReference type="ARBA" id="ARBA00006685"/>
    </source>
</evidence>
<comment type="similarity">
    <text evidence="3">Belongs to the adenoviridae fiber family.</text>
</comment>
<dbReference type="Proteomes" id="UP000145403">
    <property type="component" value="Segment"/>
</dbReference>
<evidence type="ECO:0000256" key="1">
    <source>
        <dbReference type="ARBA" id="ARBA00004147"/>
    </source>
</evidence>
<dbReference type="InterPro" id="IPR038486">
    <property type="entry name" value="Fiber_prot_C_sf"/>
</dbReference>
<comment type="subcellular location">
    <subcellularLocation>
        <location evidence="1">Host nucleus</location>
    </subcellularLocation>
    <subcellularLocation>
        <location evidence="2">Virion</location>
    </subcellularLocation>
</comment>
<dbReference type="GO" id="GO:0098671">
    <property type="term" value="P:adhesion receptor-mediated virion attachment to host cell"/>
    <property type="evidence" value="ECO:0007669"/>
    <property type="project" value="UniProtKB-KW"/>
</dbReference>
<sequence>MKRLRLDPDPVYPFGTSETIPMPPFIEAGSGLAVNGLQLYITAQAPVGFTNKAVTLKYGDGLEVNENGELIATASSAVKPPLHFDRGYIVLNLQDPLGVIDGKLGVKLGPGVHINGEGAVAVESPVDPITLDTAGRITLNYGTGLNVSDGKLRLVSPESPLTLLGNGKVALNFGNSMELVQGTLQLKAPLNPLFMTPAGAIGLRVDDMFNISEGLLSFKMPSDPISFNADGMLSLNTNDTLQTTGGLLGLTEPAKPLKLADGKLGVNVGLGLAVSNGSLTVNAGQGLTIRNNAVAVNGGNTLAFNNYGEVEIKNPRNPISLTQDGELALIIGYGLTTLDGRLTLLTASTSPIAVGPTGVTFNVTPSDFYFLSSKLALNVETRGGLEKSDTGLKIKRAAPLSITSDGELTLAYDSTDFQVTENGLALKVSPTQTPLTRIISMGNNLFDSGYEIFASCPQNKAAKVAGYVYLTSVGGLVHGTIQIKATAGYWFTGGNSVQESIRFGLVLCPFSARDPTANLSGWPAPVVWSGDSNTPLYFAANAISYTNNRVNLAVTGNFYKEETELPGYTRHSFCPTGTTGMNFTGGNLYVCPCTVNTGATTLNAIYMVFVITQSALGTNFFASNTPPNTFFLTPPIPFTYVGAQ</sequence>
<keyword evidence="10" id="KW-1233">Viral attachment to host adhesion receptor</keyword>
<evidence type="ECO:0000256" key="9">
    <source>
        <dbReference type="ARBA" id="ARBA00022921"/>
    </source>
</evidence>
<keyword evidence="6" id="KW-0945">Host-virus interaction</keyword>
<reference evidence="15 16" key="1">
    <citation type="submission" date="2014-02" db="EMBL/GenBank/DDBJ databases">
        <title>Complete genome sequence of the first South Korean egg drop syndrome virus.</title>
        <authorList>
            <person name="Cha S.-Y."/>
            <person name="Shin J.-H."/>
            <person name="Jang H.-K."/>
        </authorList>
    </citation>
    <scope>NUCLEOTIDE SEQUENCE [LARGE SCALE GENOMIC DNA]</scope>
    <source>
        <strain evidence="14">C10-GY-001</strain>
        <strain evidence="13">D11-JW-032</strain>
    </source>
</reference>
<keyword evidence="5" id="KW-1048">Host nucleus</keyword>
<dbReference type="Pfam" id="PF16812">
    <property type="entry name" value="AdHead_fibreRBD"/>
    <property type="match status" value="1"/>
</dbReference>
<dbReference type="SMR" id="A0A0D3MW31"/>
<dbReference type="EMBL" id="KJ452172">
    <property type="protein sequence ID" value="AJA72397.1"/>
    <property type="molecule type" value="Genomic_DNA"/>
</dbReference>
<dbReference type="GO" id="GO:0019028">
    <property type="term" value="C:viral capsid"/>
    <property type="evidence" value="ECO:0007669"/>
    <property type="project" value="UniProtKB-KW"/>
</dbReference>
<evidence type="ECO:0000256" key="6">
    <source>
        <dbReference type="ARBA" id="ARBA00022581"/>
    </source>
</evidence>
<dbReference type="SUPFAM" id="SSF51225">
    <property type="entry name" value="Fibre shaft of virus attachment proteins"/>
    <property type="match status" value="2"/>
</dbReference>
<dbReference type="InterPro" id="IPR000931">
    <property type="entry name" value="Adeno_fibre"/>
</dbReference>
<dbReference type="GO" id="GO:0042025">
    <property type="term" value="C:host cell nucleus"/>
    <property type="evidence" value="ECO:0007669"/>
    <property type="project" value="UniProtKB-SubCell"/>
</dbReference>
<dbReference type="GO" id="GO:0007155">
    <property type="term" value="P:cell adhesion"/>
    <property type="evidence" value="ECO:0007669"/>
    <property type="project" value="InterPro"/>
</dbReference>
<evidence type="ECO:0000256" key="5">
    <source>
        <dbReference type="ARBA" id="ARBA00022562"/>
    </source>
</evidence>
<dbReference type="Gene3D" id="2.10.25.20">
    <property type="entry name" value="reovirus attachment protein sigma1, domain 1"/>
    <property type="match status" value="2"/>
</dbReference>
<dbReference type="EMBL" id="KJ452173">
    <property type="protein sequence ID" value="AJA72426.1"/>
    <property type="molecule type" value="Genomic_DNA"/>
</dbReference>
<dbReference type="Gene3D" id="2.60.90.30">
    <property type="entry name" value="Fiber protein 1, C-terminal domain"/>
    <property type="match status" value="1"/>
</dbReference>
<keyword evidence="8" id="KW-0946">Virion</keyword>
<evidence type="ECO:0000256" key="11">
    <source>
        <dbReference type="ARBA" id="ARBA00023296"/>
    </source>
</evidence>
<dbReference type="InterPro" id="IPR009013">
    <property type="entry name" value="Attachment_protein_shaft_sf"/>
</dbReference>
<keyword evidence="11" id="KW-1160">Virus entry into host cell</keyword>
<dbReference type="PRINTS" id="PR00307">
    <property type="entry name" value="ADENOVSFIBRE"/>
</dbReference>
<evidence type="ECO:0000256" key="7">
    <source>
        <dbReference type="ARBA" id="ARBA00022804"/>
    </source>
</evidence>
<feature type="domain" description="Fiber protein 1 C-terminal" evidence="12">
    <location>
        <begin position="441"/>
        <end position="636"/>
    </location>
</feature>
<evidence type="ECO:0000259" key="12">
    <source>
        <dbReference type="Pfam" id="PF16812"/>
    </source>
</evidence>
<evidence type="ECO:0000313" key="16">
    <source>
        <dbReference type="Proteomes" id="UP000145403"/>
    </source>
</evidence>
<evidence type="ECO:0000313" key="13">
    <source>
        <dbReference type="EMBL" id="AJA72397.1"/>
    </source>
</evidence>
<evidence type="ECO:0000256" key="2">
    <source>
        <dbReference type="ARBA" id="ARBA00004328"/>
    </source>
</evidence>
<dbReference type="InterPro" id="IPR000939">
    <property type="entry name" value="Adenobir_fibre_prot_rpt/shaft"/>
</dbReference>
<evidence type="ECO:0000256" key="4">
    <source>
        <dbReference type="ARBA" id="ARBA00022561"/>
    </source>
</evidence>
<proteinExistence type="inferred from homology"/>
<evidence type="ECO:0000256" key="10">
    <source>
        <dbReference type="ARBA" id="ARBA00023165"/>
    </source>
</evidence>
<name>A0A0D3MW31_DADV1</name>
<dbReference type="GO" id="GO:0046718">
    <property type="term" value="P:symbiont entry into host cell"/>
    <property type="evidence" value="ECO:0007669"/>
    <property type="project" value="UniProtKB-KW"/>
</dbReference>
<accession>A0A0D3MW31</accession>
<dbReference type="InterPro" id="IPR031822">
    <property type="entry name" value="AdHead_fibreRBD"/>
</dbReference>
<evidence type="ECO:0000313" key="15">
    <source>
        <dbReference type="Proteomes" id="UP000138660"/>
    </source>
</evidence>